<dbReference type="GO" id="GO:0003677">
    <property type="term" value="F:DNA binding"/>
    <property type="evidence" value="ECO:0007669"/>
    <property type="project" value="InterPro"/>
</dbReference>
<dbReference type="SMART" id="SM00421">
    <property type="entry name" value="HTH_LUXR"/>
    <property type="match status" value="1"/>
</dbReference>
<comment type="caution">
    <text evidence="3">The sequence shown here is derived from an EMBL/GenBank/DDBJ whole genome shotgun (WGS) entry which is preliminary data.</text>
</comment>
<dbReference type="Pfam" id="PF00196">
    <property type="entry name" value="GerE"/>
    <property type="match status" value="1"/>
</dbReference>
<dbReference type="Gene3D" id="1.10.10.10">
    <property type="entry name" value="Winged helix-like DNA-binding domain superfamily/Winged helix DNA-binding domain"/>
    <property type="match status" value="1"/>
</dbReference>
<dbReference type="SUPFAM" id="SSF48452">
    <property type="entry name" value="TPR-like"/>
    <property type="match status" value="1"/>
</dbReference>
<keyword evidence="4" id="KW-1185">Reference proteome</keyword>
<evidence type="ECO:0000256" key="1">
    <source>
        <dbReference type="SAM" id="Coils"/>
    </source>
</evidence>
<dbReference type="PRINTS" id="PR00038">
    <property type="entry name" value="HTHLUXR"/>
</dbReference>
<dbReference type="SUPFAM" id="SSF46894">
    <property type="entry name" value="C-terminal effector domain of the bipartite response regulators"/>
    <property type="match status" value="1"/>
</dbReference>
<dbReference type="InterPro" id="IPR011990">
    <property type="entry name" value="TPR-like_helical_dom_sf"/>
</dbReference>
<dbReference type="InterPro" id="IPR000792">
    <property type="entry name" value="Tscrpt_reg_LuxR_C"/>
</dbReference>
<dbReference type="EMBL" id="JYIU01000043">
    <property type="protein sequence ID" value="KJL20277.1"/>
    <property type="molecule type" value="Genomic_DNA"/>
</dbReference>
<organism evidence="3 4">
    <name type="scientific">Microbacterium foliorum</name>
    <dbReference type="NCBI Taxonomy" id="104336"/>
    <lineage>
        <taxon>Bacteria</taxon>
        <taxon>Bacillati</taxon>
        <taxon>Actinomycetota</taxon>
        <taxon>Actinomycetes</taxon>
        <taxon>Micrococcales</taxon>
        <taxon>Microbacteriaceae</taxon>
        <taxon>Microbacterium</taxon>
    </lineage>
</organism>
<accession>A0A0F0KHB3</accession>
<dbReference type="Gene3D" id="1.25.40.10">
    <property type="entry name" value="Tetratricopeptide repeat domain"/>
    <property type="match status" value="1"/>
</dbReference>
<sequence>MRGLIDAEAWDDLVGFVQSNWTELLAQDPMSARQAIEALPDAVLIAHPRASLAKGYLDRIAPGDHAHTMRFRKATPAGPPRGVFDELVQLSVRATARRASGEYDAAEKMAREARELLDAADSSDREQMQQALPEMTYAWGYVRELAGDLDGARREFVDSYDIALMIDDRMGRARAAGALAWVDALAGRNTEARAWLARLPEIGDAWWAGRSVVPAQLAEVMILIGTFEFDDARRLLARIDLRPARERWPAHKLLCALLVDSHVDAVTILADIDTASSAMPDERAERGEGAAFLAIARHRLLSKMGSQSAARLELNGAVVPPSSLGAKMIELWKIADDARSGRIERVERAATALTLLPAVSPWVMVAALALKAGAESSLGVPTASRTWESAVALANRERLYSALAVGDGREIPRLMQSSSESLPEDMSAHILRTAGSRVHDPFLTLTPREHVVLAARLRGLTVGETAEAVFVSVNTVKTQLRTVYRKIGVTTFSQLKRAASVHGYVPALQDDGD</sequence>
<evidence type="ECO:0000313" key="3">
    <source>
        <dbReference type="EMBL" id="KJL20277.1"/>
    </source>
</evidence>
<dbReference type="InterPro" id="IPR036388">
    <property type="entry name" value="WH-like_DNA-bd_sf"/>
</dbReference>
<dbReference type="PROSITE" id="PS50043">
    <property type="entry name" value="HTH_LUXR_2"/>
    <property type="match status" value="1"/>
</dbReference>
<dbReference type="Proteomes" id="UP000033572">
    <property type="component" value="Unassembled WGS sequence"/>
</dbReference>
<name>A0A0F0KHB3_9MICO</name>
<feature type="coiled-coil region" evidence="1">
    <location>
        <begin position="96"/>
        <end position="126"/>
    </location>
</feature>
<dbReference type="AlphaFoldDB" id="A0A0F0KHB3"/>
<dbReference type="InterPro" id="IPR016032">
    <property type="entry name" value="Sig_transdc_resp-reg_C-effctor"/>
</dbReference>
<evidence type="ECO:0000259" key="2">
    <source>
        <dbReference type="PROSITE" id="PS50043"/>
    </source>
</evidence>
<proteinExistence type="predicted"/>
<dbReference type="PATRIC" id="fig|104336.4.peg.2166"/>
<protein>
    <submittedName>
        <fullName evidence="3">Bacterial regulatory protein, luxR family</fullName>
    </submittedName>
</protein>
<dbReference type="GO" id="GO:0006355">
    <property type="term" value="P:regulation of DNA-templated transcription"/>
    <property type="evidence" value="ECO:0007669"/>
    <property type="project" value="InterPro"/>
</dbReference>
<dbReference type="CDD" id="cd06170">
    <property type="entry name" value="LuxR_C_like"/>
    <property type="match status" value="1"/>
</dbReference>
<evidence type="ECO:0000313" key="4">
    <source>
        <dbReference type="Proteomes" id="UP000033572"/>
    </source>
</evidence>
<feature type="domain" description="HTH luxR-type" evidence="2">
    <location>
        <begin position="438"/>
        <end position="503"/>
    </location>
</feature>
<keyword evidence="1" id="KW-0175">Coiled coil</keyword>
<gene>
    <name evidence="3" type="ORF">RN50_02122</name>
</gene>
<reference evidence="3 4" key="1">
    <citation type="submission" date="2015-02" db="EMBL/GenBank/DDBJ databases">
        <title>Draft genome sequences of ten Microbacterium spp. with emphasis on heavy metal contaminated environments.</title>
        <authorList>
            <person name="Corretto E."/>
        </authorList>
    </citation>
    <scope>NUCLEOTIDE SEQUENCE [LARGE SCALE GENOMIC DNA]</scope>
    <source>
        <strain evidence="3 4">DSM 12966</strain>
    </source>
</reference>